<dbReference type="InterPro" id="IPR004839">
    <property type="entry name" value="Aminotransferase_I/II_large"/>
</dbReference>
<evidence type="ECO:0000256" key="5">
    <source>
        <dbReference type="ARBA" id="ARBA00023163"/>
    </source>
</evidence>
<keyword evidence="3" id="KW-0805">Transcription regulation</keyword>
<dbReference type="InterPro" id="IPR051446">
    <property type="entry name" value="HTH_trans_reg/aminotransferase"/>
</dbReference>
<evidence type="ECO:0000256" key="2">
    <source>
        <dbReference type="ARBA" id="ARBA00022898"/>
    </source>
</evidence>
<dbReference type="GO" id="GO:0003677">
    <property type="term" value="F:DNA binding"/>
    <property type="evidence" value="ECO:0007669"/>
    <property type="project" value="UniProtKB-KW"/>
</dbReference>
<keyword evidence="5" id="KW-0804">Transcription</keyword>
<proteinExistence type="inferred from homology"/>
<feature type="domain" description="HTH gntR-type" evidence="6">
    <location>
        <begin position="19"/>
        <end position="87"/>
    </location>
</feature>
<dbReference type="InterPro" id="IPR000524">
    <property type="entry name" value="Tscrpt_reg_HTH_GntR"/>
</dbReference>
<evidence type="ECO:0000313" key="7">
    <source>
        <dbReference type="EMBL" id="SNZ20271.1"/>
    </source>
</evidence>
<evidence type="ECO:0000313" key="8">
    <source>
        <dbReference type="Proteomes" id="UP000219439"/>
    </source>
</evidence>
<evidence type="ECO:0000259" key="6">
    <source>
        <dbReference type="PROSITE" id="PS50949"/>
    </source>
</evidence>
<dbReference type="Proteomes" id="UP000219439">
    <property type="component" value="Unassembled WGS sequence"/>
</dbReference>
<evidence type="ECO:0000256" key="1">
    <source>
        <dbReference type="ARBA" id="ARBA00005384"/>
    </source>
</evidence>
<evidence type="ECO:0000256" key="3">
    <source>
        <dbReference type="ARBA" id="ARBA00023015"/>
    </source>
</evidence>
<dbReference type="RefSeq" id="WP_097154836.1">
    <property type="nucleotide sequence ID" value="NZ_OBEL01000004.1"/>
</dbReference>
<keyword evidence="2" id="KW-0663">Pyridoxal phosphate</keyword>
<dbReference type="EMBL" id="OBEL01000004">
    <property type="protein sequence ID" value="SNZ20271.1"/>
    <property type="molecule type" value="Genomic_DNA"/>
</dbReference>
<dbReference type="PROSITE" id="PS50949">
    <property type="entry name" value="HTH_GNTR"/>
    <property type="match status" value="1"/>
</dbReference>
<dbReference type="Pfam" id="PF00392">
    <property type="entry name" value="GntR"/>
    <property type="match status" value="1"/>
</dbReference>
<dbReference type="Gene3D" id="1.10.10.10">
    <property type="entry name" value="Winged helix-like DNA-binding domain superfamily/Winged helix DNA-binding domain"/>
    <property type="match status" value="1"/>
</dbReference>
<dbReference type="Gene3D" id="3.40.640.10">
    <property type="entry name" value="Type I PLP-dependent aspartate aminotransferase-like (Major domain)"/>
    <property type="match status" value="1"/>
</dbReference>
<dbReference type="InterPro" id="IPR036388">
    <property type="entry name" value="WH-like_DNA-bd_sf"/>
</dbReference>
<dbReference type="InterPro" id="IPR036390">
    <property type="entry name" value="WH_DNA-bd_sf"/>
</dbReference>
<comment type="similarity">
    <text evidence="1">In the C-terminal section; belongs to the class-I pyridoxal-phosphate-dependent aminotransferase family.</text>
</comment>
<name>A0A285PK62_9HYPH</name>
<dbReference type="PANTHER" id="PTHR46577:SF1">
    <property type="entry name" value="HTH-TYPE TRANSCRIPTIONAL REGULATORY PROTEIN GABR"/>
    <property type="match status" value="1"/>
</dbReference>
<keyword evidence="8" id="KW-1185">Reference proteome</keyword>
<dbReference type="SUPFAM" id="SSF46785">
    <property type="entry name" value="Winged helix' DNA-binding domain"/>
    <property type="match status" value="1"/>
</dbReference>
<dbReference type="GO" id="GO:0030170">
    <property type="term" value="F:pyridoxal phosphate binding"/>
    <property type="evidence" value="ECO:0007669"/>
    <property type="project" value="InterPro"/>
</dbReference>
<evidence type="ECO:0000256" key="4">
    <source>
        <dbReference type="ARBA" id="ARBA00023125"/>
    </source>
</evidence>
<protein>
    <submittedName>
        <fullName evidence="7">Transcriptional regulator, GntR family</fullName>
    </submittedName>
</protein>
<sequence>MSDNEFEISWKPVIRKAEGPAYLAIANALEADIHAGTLMSGTRLPPQRALARFLALDFTTISRAYNEASKRGLVEGKVGQGTYVRGIEAKSSAPVTPGIVDMAMNQPPCFDDATLARRMKNGMIAAQNDKPHNFLFTYQIAGGTEPDREAGVHWLSSRISLLTRDRLIVCPGAQSALLALVNFLSSPGEVICAEELTYPGFRSLATQLGIILAPIAMDEAGILPASFEEICVKRKPAALYLTPTLHNPTTITLPLERRQAIANIARRYHVPIIEDDAYGALPKQSPKPLAELAPELTYHVSSLSKCLSPALRIAYLVAPDIRIANRIVGTLRATACMASPLTTAIATNWIEDGTADAVLNAIRQESEIRQRIAKDYLPKELVTTDSEGFHAWLKLPVPWTRSAFIQQLRNAGVSVVGSDAFSDNHQPEAVRLGFGAPHNHEDLKRSLQIITDFLKEEPALMNMIV</sequence>
<dbReference type="PANTHER" id="PTHR46577">
    <property type="entry name" value="HTH-TYPE TRANSCRIPTIONAL REGULATORY PROTEIN GABR"/>
    <property type="match status" value="1"/>
</dbReference>
<dbReference type="AlphaFoldDB" id="A0A285PK62"/>
<organism evidence="7 8">
    <name type="scientific">Cohaesibacter gelatinilyticus</name>
    <dbReference type="NCBI Taxonomy" id="372072"/>
    <lineage>
        <taxon>Bacteria</taxon>
        <taxon>Pseudomonadati</taxon>
        <taxon>Pseudomonadota</taxon>
        <taxon>Alphaproteobacteria</taxon>
        <taxon>Hyphomicrobiales</taxon>
        <taxon>Cohaesibacteraceae</taxon>
    </lineage>
</organism>
<dbReference type="SUPFAM" id="SSF53383">
    <property type="entry name" value="PLP-dependent transferases"/>
    <property type="match status" value="1"/>
</dbReference>
<dbReference type="GO" id="GO:0003700">
    <property type="term" value="F:DNA-binding transcription factor activity"/>
    <property type="evidence" value="ECO:0007669"/>
    <property type="project" value="InterPro"/>
</dbReference>
<reference evidence="7 8" key="1">
    <citation type="submission" date="2017-09" db="EMBL/GenBank/DDBJ databases">
        <authorList>
            <person name="Ehlers B."/>
            <person name="Leendertz F.H."/>
        </authorList>
    </citation>
    <scope>NUCLEOTIDE SEQUENCE [LARGE SCALE GENOMIC DNA]</scope>
    <source>
        <strain evidence="7 8">DSM 18289</strain>
    </source>
</reference>
<accession>A0A285PK62</accession>
<keyword evidence="4" id="KW-0238">DNA-binding</keyword>
<dbReference type="SMART" id="SM00345">
    <property type="entry name" value="HTH_GNTR"/>
    <property type="match status" value="1"/>
</dbReference>
<dbReference type="CDD" id="cd07377">
    <property type="entry name" value="WHTH_GntR"/>
    <property type="match status" value="1"/>
</dbReference>
<dbReference type="OrthoDB" id="9794015at2"/>
<dbReference type="InterPro" id="IPR015421">
    <property type="entry name" value="PyrdxlP-dep_Trfase_major"/>
</dbReference>
<dbReference type="InterPro" id="IPR015424">
    <property type="entry name" value="PyrdxlP-dep_Trfase"/>
</dbReference>
<gene>
    <name evidence="7" type="ORF">SAMN06265368_3374</name>
</gene>
<dbReference type="Pfam" id="PF00155">
    <property type="entry name" value="Aminotran_1_2"/>
    <property type="match status" value="1"/>
</dbReference>
<dbReference type="CDD" id="cd00609">
    <property type="entry name" value="AAT_like"/>
    <property type="match status" value="1"/>
</dbReference>